<evidence type="ECO:0000313" key="3">
    <source>
        <dbReference type="EMBL" id="WMV44300.1"/>
    </source>
</evidence>
<gene>
    <name evidence="3" type="ORF">MTR67_037685</name>
</gene>
<evidence type="ECO:0000256" key="1">
    <source>
        <dbReference type="ARBA" id="ARBA00022737"/>
    </source>
</evidence>
<dbReference type="SUPFAM" id="SSF57889">
    <property type="entry name" value="Cysteine-rich domain"/>
    <property type="match status" value="1"/>
</dbReference>
<feature type="domain" description="DC1" evidence="2">
    <location>
        <begin position="11"/>
        <end position="57"/>
    </location>
</feature>
<name>A0AAF0ZNW0_SOLVR</name>
<evidence type="ECO:0000259" key="2">
    <source>
        <dbReference type="Pfam" id="PF03107"/>
    </source>
</evidence>
<dbReference type="EMBL" id="CP133620">
    <property type="protein sequence ID" value="WMV44300.1"/>
    <property type="molecule type" value="Genomic_DNA"/>
</dbReference>
<proteinExistence type="predicted"/>
<accession>A0AAF0ZNW0</accession>
<dbReference type="PANTHER" id="PTHR47841:SF10">
    <property type="entry name" value="DC1 DOMAIN-CONTAINING PROTEIN"/>
    <property type="match status" value="1"/>
</dbReference>
<dbReference type="PANTHER" id="PTHR47841">
    <property type="entry name" value="DIACYLGLYCEROL KINASE THETA-LIKE-RELATED"/>
    <property type="match status" value="1"/>
</dbReference>
<dbReference type="Pfam" id="PF03107">
    <property type="entry name" value="C1_2"/>
    <property type="match status" value="3"/>
</dbReference>
<keyword evidence="4" id="KW-1185">Reference proteome</keyword>
<dbReference type="InterPro" id="IPR046349">
    <property type="entry name" value="C1-like_sf"/>
</dbReference>
<feature type="domain" description="DC1" evidence="2">
    <location>
        <begin position="67"/>
        <end position="112"/>
    </location>
</feature>
<feature type="domain" description="DC1" evidence="2">
    <location>
        <begin position="123"/>
        <end position="169"/>
    </location>
</feature>
<protein>
    <recommendedName>
        <fullName evidence="2">DC1 domain-containing protein</fullName>
    </recommendedName>
</protein>
<dbReference type="Proteomes" id="UP001234989">
    <property type="component" value="Chromosome 9"/>
</dbReference>
<dbReference type="InterPro" id="IPR004146">
    <property type="entry name" value="DC1"/>
</dbReference>
<organism evidence="3 4">
    <name type="scientific">Solanum verrucosum</name>
    <dbReference type="NCBI Taxonomy" id="315347"/>
    <lineage>
        <taxon>Eukaryota</taxon>
        <taxon>Viridiplantae</taxon>
        <taxon>Streptophyta</taxon>
        <taxon>Embryophyta</taxon>
        <taxon>Tracheophyta</taxon>
        <taxon>Spermatophyta</taxon>
        <taxon>Magnoliopsida</taxon>
        <taxon>eudicotyledons</taxon>
        <taxon>Gunneridae</taxon>
        <taxon>Pentapetalae</taxon>
        <taxon>asterids</taxon>
        <taxon>lamiids</taxon>
        <taxon>Solanales</taxon>
        <taxon>Solanaceae</taxon>
        <taxon>Solanoideae</taxon>
        <taxon>Solaneae</taxon>
        <taxon>Solanum</taxon>
    </lineage>
</organism>
<keyword evidence="1" id="KW-0677">Repeat</keyword>
<evidence type="ECO:0000313" key="4">
    <source>
        <dbReference type="Proteomes" id="UP001234989"/>
    </source>
</evidence>
<dbReference type="AlphaFoldDB" id="A0AAF0ZNW0"/>
<dbReference type="Gene3D" id="3.30.60.20">
    <property type="match status" value="1"/>
</dbReference>
<reference evidence="3" key="1">
    <citation type="submission" date="2023-08" db="EMBL/GenBank/DDBJ databases">
        <title>A de novo genome assembly of Solanum verrucosum Schlechtendal, a Mexican diploid species geographically isolated from the other diploid A-genome species in potato relatives.</title>
        <authorList>
            <person name="Hosaka K."/>
        </authorList>
    </citation>
    <scope>NUCLEOTIDE SEQUENCE</scope>
    <source>
        <tissue evidence="3">Young leaves</tissue>
    </source>
</reference>
<sequence>MTLIPTTIQHFTHKQHPLILHDDTINPKYLCEGCMTYGFGTRYHCHACTFNLHEDCAKCTRILWSFMHPHHPLKLVERDHLSGDRACNICRDLIEGLSYKCELCGFDVHPICTQLPETLKHILHQLHPLRLLGSVELGITCAVCRGACNPSSWRYRCALCKFDIHIGCVPIQCQNTTTHRGIPTYVPPSILPQQHYFVGYPSPNHFPGPSNMNHYNNNIMPQYPQLNQQNQGLPGPSNMNHYNYNIMPQYPQLYQQNQGHGQAQTHYSGNYGGRISQVMFNLVKAIATGVISNVIFGVDVSPFFGF</sequence>